<dbReference type="EMBL" id="LSRX01001955">
    <property type="protein sequence ID" value="OLP76682.1"/>
    <property type="molecule type" value="Genomic_DNA"/>
</dbReference>
<feature type="transmembrane region" description="Helical" evidence="1">
    <location>
        <begin position="953"/>
        <end position="973"/>
    </location>
</feature>
<feature type="transmembrane region" description="Helical" evidence="1">
    <location>
        <begin position="421"/>
        <end position="440"/>
    </location>
</feature>
<feature type="transmembrane region" description="Helical" evidence="1">
    <location>
        <begin position="378"/>
        <end position="401"/>
    </location>
</feature>
<name>A0A1Q9C192_SYMMI</name>
<feature type="transmembrane region" description="Helical" evidence="1">
    <location>
        <begin position="304"/>
        <end position="326"/>
    </location>
</feature>
<keyword evidence="1" id="KW-1133">Transmembrane helix</keyword>
<feature type="transmembrane region" description="Helical" evidence="1">
    <location>
        <begin position="1042"/>
        <end position="1060"/>
    </location>
</feature>
<dbReference type="AlphaFoldDB" id="A0A1Q9C192"/>
<dbReference type="OrthoDB" id="425631at2759"/>
<gene>
    <name evidence="2" type="ORF">AK812_SmicGene43351</name>
</gene>
<feature type="transmembrane region" description="Helical" evidence="1">
    <location>
        <begin position="816"/>
        <end position="837"/>
    </location>
</feature>
<organism evidence="2 3">
    <name type="scientific">Symbiodinium microadriaticum</name>
    <name type="common">Dinoflagellate</name>
    <name type="synonym">Zooxanthella microadriatica</name>
    <dbReference type="NCBI Taxonomy" id="2951"/>
    <lineage>
        <taxon>Eukaryota</taxon>
        <taxon>Sar</taxon>
        <taxon>Alveolata</taxon>
        <taxon>Dinophyceae</taxon>
        <taxon>Suessiales</taxon>
        <taxon>Symbiodiniaceae</taxon>
        <taxon>Symbiodinium</taxon>
    </lineage>
</organism>
<feature type="transmembrane region" description="Helical" evidence="1">
    <location>
        <begin position="1072"/>
        <end position="1090"/>
    </location>
</feature>
<dbReference type="Proteomes" id="UP000186817">
    <property type="component" value="Unassembled WGS sequence"/>
</dbReference>
<feature type="transmembrane region" description="Helical" evidence="1">
    <location>
        <begin position="226"/>
        <end position="249"/>
    </location>
</feature>
<feature type="transmembrane region" description="Helical" evidence="1">
    <location>
        <begin position="478"/>
        <end position="498"/>
    </location>
</feature>
<proteinExistence type="predicted"/>
<keyword evidence="1" id="KW-0812">Transmembrane</keyword>
<feature type="transmembrane region" description="Helical" evidence="1">
    <location>
        <begin position="843"/>
        <end position="865"/>
    </location>
</feature>
<sequence length="1248" mass="139062">MMLALLMSFYVWTMEEERRNRYCEMHLAYNSWRVGDLHKDASNPRAFAWKAAANQSGGYFIYGSSYATGRRCNLQQAMRDSSSTREAEAKISDISDDIGQLRHHLLNAKEAIRLENSWHRPELPEVVTLSLPLTVTVASPNDHAHELSKFVGSMFESGHGSQGELSAPSEHILSAGSQAFWYKAAIAKSVGDFGSVDVKLVNVDDRYLARLRGKEEAKESARMPKFVAIMSGILIMLSVGHMLFSARFVECFTEQVPAIWNNLNWFGRFLQLLAIAFCWFFGLSLLVGLPVVFGIGMIWKCCDWVLVALWPWQLALLIAFGATWFFPLAGTGLSIVASVDSSGMSLFIPMGWLGLYKLLNMFVPFGALNAWPGPMSFLVFKLGWVGVPMLASTIIAPWLILPMGAYFNNRANCIDGFDWEVHLTFIYVVCIKSLYWLMFTGDQKLLTRLSTLVFYIMAEMDMYTDAMFVAIATSCGSWYGSASFTVFVVGVLVAQLCLPSFYLNMSENSAIAAVWQIMQFPMESLPEDDGYKPLVAPAGTSKVSPDLKRRQAAMLAIIRCVFEDLPQCFIQYLFTIHVKKNPLIVFSITTSAASSLFAVGKAVCLDLEWHVVAFADVCSKQRLSAGGRLLHIQAREDDRVTTLTLEDLASCFFWQPPQAPTSEFGKRLGPSFRTYWSRTGPDAVELLEGQRLQIYVVEGQMRHVRILNRNGSVGAEASGHVVRNPDADLARKLDVEVVNQDLKACGTFSFRHMLLSSMILLAWHVTRWSISIHSELHAQPDELPWWRGALAMVNGMVFCSWGLFETWAVSLTGERPTYLTNSVGFLLGTALGILGACAQGSDYLLAVLGLAGMFLGGPTLLYYLTQGRHHSRKFFPWSMWTLALLMGTAGGCILLSGIVVLYGLLLQEQVVVATVLLPVATAAVEMGTVMFTKVMYRRLVITKRPAVPGDTSYLPLPFMLISAHSCSEAARLVASFSGAVASGSFSWVGSACITLAMNIFVRLGWNRYLAFRCLRRFSPRLASELAPSGWSKLHDDVKIYAGYFRFVAVVSLVCARAIYYEDISFDGPKAPAFNFSAACSLLALFLLELLEDQVVIRELLPMSPISAEMLDPRLVTMECRPNYEETESPWHLEELNISGERRGSASIVPGKPVELLDQRHSLGERRFSFRSRFRRWLGQERKVIPALTLHGLREMPLPAQLSAMAIACEITVTYLNATLSPGFSRGLCQTPPDFQELVMLWWPVPLQC</sequence>
<accession>A0A1Q9C192</accession>
<feature type="transmembrane region" description="Helical" evidence="1">
    <location>
        <begin position="910"/>
        <end position="932"/>
    </location>
</feature>
<reference evidence="2 3" key="1">
    <citation type="submission" date="2016-02" db="EMBL/GenBank/DDBJ databases">
        <title>Genome analysis of coral dinoflagellate symbionts highlights evolutionary adaptations to a symbiotic lifestyle.</title>
        <authorList>
            <person name="Aranda M."/>
            <person name="Li Y."/>
            <person name="Liew Y.J."/>
            <person name="Baumgarten S."/>
            <person name="Simakov O."/>
            <person name="Wilson M."/>
            <person name="Piel J."/>
            <person name="Ashoor H."/>
            <person name="Bougouffa S."/>
            <person name="Bajic V.B."/>
            <person name="Ryu T."/>
            <person name="Ravasi T."/>
            <person name="Bayer T."/>
            <person name="Micklem G."/>
            <person name="Kim H."/>
            <person name="Bhak J."/>
            <person name="Lajeunesse T.C."/>
            <person name="Voolstra C.R."/>
        </authorList>
    </citation>
    <scope>NUCLEOTIDE SEQUENCE [LARGE SCALE GENOMIC DNA]</scope>
    <source>
        <strain evidence="2 3">CCMP2467</strain>
    </source>
</reference>
<feature type="transmembrane region" description="Helical" evidence="1">
    <location>
        <begin position="748"/>
        <end position="765"/>
    </location>
</feature>
<feature type="transmembrane region" description="Helical" evidence="1">
    <location>
        <begin position="985"/>
        <end position="1005"/>
    </location>
</feature>
<evidence type="ECO:0000313" key="3">
    <source>
        <dbReference type="Proteomes" id="UP000186817"/>
    </source>
</evidence>
<keyword evidence="3" id="KW-1185">Reference proteome</keyword>
<comment type="caution">
    <text evidence="2">The sequence shown here is derived from an EMBL/GenBank/DDBJ whole genome shotgun (WGS) entry which is preliminary data.</text>
</comment>
<feature type="transmembrane region" description="Helical" evidence="1">
    <location>
        <begin position="269"/>
        <end position="292"/>
    </location>
</feature>
<protein>
    <submittedName>
        <fullName evidence="2">Uncharacterized protein</fullName>
    </submittedName>
</protein>
<feature type="transmembrane region" description="Helical" evidence="1">
    <location>
        <begin position="877"/>
        <end position="904"/>
    </location>
</feature>
<evidence type="ECO:0000313" key="2">
    <source>
        <dbReference type="EMBL" id="OLP76682.1"/>
    </source>
</evidence>
<feature type="transmembrane region" description="Helical" evidence="1">
    <location>
        <begin position="452"/>
        <end position="472"/>
    </location>
</feature>
<feature type="transmembrane region" description="Helical" evidence="1">
    <location>
        <begin position="785"/>
        <end position="804"/>
    </location>
</feature>
<feature type="transmembrane region" description="Helical" evidence="1">
    <location>
        <begin position="346"/>
        <end position="371"/>
    </location>
</feature>
<keyword evidence="1" id="KW-0472">Membrane</keyword>
<evidence type="ECO:0000256" key="1">
    <source>
        <dbReference type="SAM" id="Phobius"/>
    </source>
</evidence>